<dbReference type="AlphaFoldDB" id="Q1YT98"/>
<dbReference type="InterPro" id="IPR012437">
    <property type="entry name" value="DUF1638"/>
</dbReference>
<sequence length="217" mass="24891">MNGLEPMDSLEPIKSPEGSRLLVIACGALAREIVWLQKLNGWSQMDLQCLDAELHNRPKLIPKKLREKIEQYRSQYQHIFVAYGDCGTGGEIDRVIAEAGESIERLPGAHCYSFYAGEQDFTQMAERELGTFYLTDFLVEHFDRLVIKGLKLDLYPELRDQYFANYRLVTYLSQRQDADLVVRAERAAEFLGLEFSHKHSGYGDLGKSLKEQILQII</sequence>
<dbReference type="EMBL" id="AAPI01000002">
    <property type="protein sequence ID" value="EAS47589.1"/>
    <property type="molecule type" value="Genomic_DNA"/>
</dbReference>
<evidence type="ECO:0000313" key="2">
    <source>
        <dbReference type="EMBL" id="EAS47589.1"/>
    </source>
</evidence>
<reference evidence="2 3" key="1">
    <citation type="submission" date="2006-03" db="EMBL/GenBank/DDBJ databases">
        <authorList>
            <person name="Giovannoni S.J."/>
            <person name="Cho J.-C."/>
            <person name="Ferriera S."/>
            <person name="Johnson J."/>
            <person name="Kravitz S."/>
            <person name="Halpern A."/>
            <person name="Remington K."/>
            <person name="Beeson K."/>
            <person name="Tran B."/>
            <person name="Rogers Y.-H."/>
            <person name="Friedman R."/>
            <person name="Venter J.C."/>
        </authorList>
    </citation>
    <scope>NUCLEOTIDE SEQUENCE [LARGE SCALE GENOMIC DNA]</scope>
    <source>
        <strain evidence="2 3">HTCC2207</strain>
    </source>
</reference>
<dbReference type="Pfam" id="PF07796">
    <property type="entry name" value="DUF1638"/>
    <property type="match status" value="1"/>
</dbReference>
<gene>
    <name evidence="2" type="ORF">GB2207_02257</name>
</gene>
<protein>
    <recommendedName>
        <fullName evidence="1">DUF1638 domain-containing protein</fullName>
    </recommendedName>
</protein>
<keyword evidence="3" id="KW-1185">Reference proteome</keyword>
<name>Q1YT98_9GAMM</name>
<dbReference type="HOGENOM" id="CLU_1288014_0_0_6"/>
<proteinExistence type="predicted"/>
<dbReference type="eggNOG" id="ENOG502Z8BR">
    <property type="taxonomic scope" value="Bacteria"/>
</dbReference>
<accession>Q1YT98</accession>
<dbReference type="STRING" id="314287.GB2207_02257"/>
<comment type="caution">
    <text evidence="2">The sequence shown here is derived from an EMBL/GenBank/DDBJ whole genome shotgun (WGS) entry which is preliminary data.</text>
</comment>
<dbReference type="Proteomes" id="UP000005555">
    <property type="component" value="Unassembled WGS sequence"/>
</dbReference>
<evidence type="ECO:0000313" key="3">
    <source>
        <dbReference type="Proteomes" id="UP000005555"/>
    </source>
</evidence>
<organism evidence="2 3">
    <name type="scientific">gamma proteobacterium HTCC2207</name>
    <dbReference type="NCBI Taxonomy" id="314287"/>
    <lineage>
        <taxon>Bacteria</taxon>
        <taxon>Pseudomonadati</taxon>
        <taxon>Pseudomonadota</taxon>
        <taxon>Gammaproteobacteria</taxon>
        <taxon>Cellvibrionales</taxon>
        <taxon>Porticoccaceae</taxon>
        <taxon>SAR92 clade</taxon>
    </lineage>
</organism>
<feature type="domain" description="DUF1638" evidence="1">
    <location>
        <begin position="49"/>
        <end position="207"/>
    </location>
</feature>
<evidence type="ECO:0000259" key="1">
    <source>
        <dbReference type="Pfam" id="PF07796"/>
    </source>
</evidence>